<sequence length="286" mass="30550">MENSDTPVQGPGSILLAATPIGDVADASPRFIRALGEAEIIAAEDTRRLLGLANRLQTRITGTLISLHDHNEADKAERLVDLAEGGARVLLVSDAGMPTVSDPGFRVVRAAVNRGVQVSALPGPSAPITALAVSGLPSDRFSFEGFLPRKPGEAQAYLLALAHDPHTLIFFESPKRLNETLRAMATTFGPQRQGVVCRELTKTHEEILRGELESLVEQTTGEVLGEITIVIAGYRGRGNAEEHVPAVLALASEGMRLKDAAAEVAEATGLRKNELYKAALRRKEKG</sequence>
<dbReference type="Pfam" id="PF23016">
    <property type="entry name" value="RsmI_C"/>
    <property type="match status" value="1"/>
</dbReference>
<keyword evidence="1 6" id="KW-0963">Cytoplasm</keyword>
<evidence type="ECO:0000256" key="4">
    <source>
        <dbReference type="ARBA" id="ARBA00022679"/>
    </source>
</evidence>
<dbReference type="Proteomes" id="UP000013015">
    <property type="component" value="Unassembled WGS sequence"/>
</dbReference>
<dbReference type="CDD" id="cd11648">
    <property type="entry name" value="RsmI"/>
    <property type="match status" value="1"/>
</dbReference>
<reference evidence="9 10" key="1">
    <citation type="submission" date="2013-03" db="EMBL/GenBank/DDBJ databases">
        <title>Reference genome for the Human Microbiome Project.</title>
        <authorList>
            <person name="Aqrawi P."/>
            <person name="Ayvaz T."/>
            <person name="Bess C."/>
            <person name="Blankenburg K."/>
            <person name="Coyle M."/>
            <person name="Deng J."/>
            <person name="Forbes L."/>
            <person name="Fowler G."/>
            <person name="Francisco L."/>
            <person name="Fu Q."/>
            <person name="Gibbs R."/>
            <person name="Gross S."/>
            <person name="Gubbala S."/>
            <person name="Hale W."/>
            <person name="Hemphill L."/>
            <person name="Highlander S."/>
            <person name="Hirani K."/>
            <person name="Jackson L."/>
            <person name="Jakkamsetti A."/>
            <person name="Javaid M."/>
            <person name="Jayaseelan J.C."/>
            <person name="Jiang H."/>
            <person name="Joshi V."/>
            <person name="Korchina V."/>
            <person name="Kovar C."/>
            <person name="Lara F."/>
            <person name="Lee S."/>
            <person name="Liu Y."/>
            <person name="Mata R."/>
            <person name="Mathew T."/>
            <person name="Munidasa M."/>
            <person name="Muzny D."/>
            <person name="Nazareth L."/>
            <person name="Ngo R."/>
            <person name="Nguyen L."/>
            <person name="Nguyen N."/>
            <person name="Okwuonu G."/>
            <person name="Ongeri F."/>
            <person name="Palculict T."/>
            <person name="Patil S."/>
            <person name="Petrosino J."/>
            <person name="Pham C."/>
            <person name="Pham P."/>
            <person name="Pu L.-L."/>
            <person name="Qin X."/>
            <person name="Qu J."/>
            <person name="Reid J."/>
            <person name="Ross M."/>
            <person name="Ruth R."/>
            <person name="Saada N."/>
            <person name="San Lucas F."/>
            <person name="Santibanez J."/>
            <person name="Shang Y."/>
            <person name="Simmons D."/>
            <person name="Song X.-Z."/>
            <person name="Tang L.-Y."/>
            <person name="Thornton R."/>
            <person name="Warren J."/>
            <person name="Weissenberger G."/>
            <person name="Wilczek-Boney K."/>
            <person name="Worley K."/>
            <person name="Youmans B."/>
            <person name="Zhang J."/>
            <person name="Zhang L."/>
            <person name="Zhao Z."/>
            <person name="Zhou C."/>
            <person name="Zhu D."/>
            <person name="Zhu Y."/>
        </authorList>
    </citation>
    <scope>NUCLEOTIDE SEQUENCE [LARGE SCALE GENOMIC DNA]</scope>
    <source>
        <strain evidence="9 10">F0333</strain>
    </source>
</reference>
<dbReference type="AlphaFoldDB" id="N6W450"/>
<dbReference type="PATRIC" id="fig|888050.3.peg.1882"/>
<dbReference type="FunFam" id="3.30.950.10:FF:000002">
    <property type="entry name" value="Ribosomal RNA small subunit methyltransferase I"/>
    <property type="match status" value="1"/>
</dbReference>
<dbReference type="InterPro" id="IPR014777">
    <property type="entry name" value="4pyrrole_Mease_sub1"/>
</dbReference>
<proteinExistence type="inferred from homology"/>
<comment type="caution">
    <text evidence="9">The sequence shown here is derived from an EMBL/GenBank/DDBJ whole genome shotgun (WGS) entry which is preliminary data.</text>
</comment>
<dbReference type="InterPro" id="IPR014776">
    <property type="entry name" value="4pyrrole_Mease_sub2"/>
</dbReference>
<dbReference type="EC" id="2.1.1.198" evidence="6"/>
<evidence type="ECO:0000259" key="8">
    <source>
        <dbReference type="Pfam" id="PF23016"/>
    </source>
</evidence>
<keyword evidence="4 6" id="KW-0808">Transferase</keyword>
<evidence type="ECO:0000256" key="3">
    <source>
        <dbReference type="ARBA" id="ARBA00022603"/>
    </source>
</evidence>
<dbReference type="RefSeq" id="WP_005965105.1">
    <property type="nucleotide sequence ID" value="NZ_CP040505.1"/>
</dbReference>
<dbReference type="Gene3D" id="3.40.1010.10">
    <property type="entry name" value="Cobalt-precorrin-4 Transmethylase, Domain 1"/>
    <property type="match status" value="1"/>
</dbReference>
<dbReference type="PANTHER" id="PTHR46111">
    <property type="entry name" value="RIBOSOMAL RNA SMALL SUBUNIT METHYLTRANSFERASE I"/>
    <property type="match status" value="1"/>
</dbReference>
<dbReference type="Gene3D" id="3.30.950.10">
    <property type="entry name" value="Methyltransferase, Cobalt-precorrin-4 Transmethylase, Domain 2"/>
    <property type="match status" value="1"/>
</dbReference>
<dbReference type="PROSITE" id="PS01296">
    <property type="entry name" value="RSMI"/>
    <property type="match status" value="1"/>
</dbReference>
<keyword evidence="10" id="KW-1185">Reference proteome</keyword>
<keyword evidence="3 6" id="KW-0489">Methyltransferase</keyword>
<comment type="catalytic activity">
    <reaction evidence="6">
        <text>cytidine(1402) in 16S rRNA + S-adenosyl-L-methionine = 2'-O-methylcytidine(1402) in 16S rRNA + S-adenosyl-L-homocysteine + H(+)</text>
        <dbReference type="Rhea" id="RHEA:42924"/>
        <dbReference type="Rhea" id="RHEA-COMP:10285"/>
        <dbReference type="Rhea" id="RHEA-COMP:10286"/>
        <dbReference type="ChEBI" id="CHEBI:15378"/>
        <dbReference type="ChEBI" id="CHEBI:57856"/>
        <dbReference type="ChEBI" id="CHEBI:59789"/>
        <dbReference type="ChEBI" id="CHEBI:74495"/>
        <dbReference type="ChEBI" id="CHEBI:82748"/>
        <dbReference type="EC" id="2.1.1.198"/>
    </reaction>
</comment>
<dbReference type="PANTHER" id="PTHR46111:SF1">
    <property type="entry name" value="RIBOSOMAL RNA SMALL SUBUNIT METHYLTRANSFERASE I"/>
    <property type="match status" value="1"/>
</dbReference>
<dbReference type="InterPro" id="IPR053910">
    <property type="entry name" value="RsmI_HTH"/>
</dbReference>
<evidence type="ECO:0000313" key="10">
    <source>
        <dbReference type="Proteomes" id="UP000013015"/>
    </source>
</evidence>
<gene>
    <name evidence="6" type="primary">rsmI</name>
    <name evidence="9" type="ORF">HMPREF9004_1965</name>
</gene>
<evidence type="ECO:0000313" key="9">
    <source>
        <dbReference type="EMBL" id="ENO17300.1"/>
    </source>
</evidence>
<accession>N6W450</accession>
<dbReference type="eggNOG" id="COG0313">
    <property type="taxonomic scope" value="Bacteria"/>
</dbReference>
<dbReference type="GO" id="GO:0005737">
    <property type="term" value="C:cytoplasm"/>
    <property type="evidence" value="ECO:0007669"/>
    <property type="project" value="UniProtKB-SubCell"/>
</dbReference>
<protein>
    <recommendedName>
        <fullName evidence="6">Ribosomal RNA small subunit methyltransferase I</fullName>
        <ecNumber evidence="6">2.1.1.198</ecNumber>
    </recommendedName>
    <alternativeName>
        <fullName evidence="6">16S rRNA 2'-O-ribose C1402 methyltransferase</fullName>
    </alternativeName>
    <alternativeName>
        <fullName evidence="6">rRNA (cytidine-2'-O-)-methyltransferase RsmI</fullName>
    </alternativeName>
</protein>
<dbReference type="InterPro" id="IPR008189">
    <property type="entry name" value="rRNA_ssu_MeTfrase_I"/>
</dbReference>
<dbReference type="NCBIfam" id="TIGR00096">
    <property type="entry name" value="16S rRNA (cytidine(1402)-2'-O)-methyltransferase"/>
    <property type="match status" value="1"/>
</dbReference>
<dbReference type="InterPro" id="IPR035996">
    <property type="entry name" value="4pyrrol_Methylase_sf"/>
</dbReference>
<name>N6W450_9ACTO</name>
<dbReference type="STRING" id="888050.HMPREF9004_1965"/>
<dbReference type="GO" id="GO:0070677">
    <property type="term" value="F:rRNA (cytosine-2'-O-)-methyltransferase activity"/>
    <property type="evidence" value="ECO:0007669"/>
    <property type="project" value="UniProtKB-UniRule"/>
</dbReference>
<comment type="subcellular location">
    <subcellularLocation>
        <location evidence="6">Cytoplasm</location>
    </subcellularLocation>
</comment>
<dbReference type="HOGENOM" id="CLU_044779_0_0_11"/>
<dbReference type="PIRSF" id="PIRSF005917">
    <property type="entry name" value="MTase_YraL"/>
    <property type="match status" value="1"/>
</dbReference>
<keyword evidence="5 6" id="KW-0949">S-adenosyl-L-methionine</keyword>
<evidence type="ECO:0000256" key="6">
    <source>
        <dbReference type="HAMAP-Rule" id="MF_01877"/>
    </source>
</evidence>
<comment type="function">
    <text evidence="6">Catalyzes the 2'-O-methylation of the ribose of cytidine 1402 (C1402) in 16S rRNA.</text>
</comment>
<dbReference type="HAMAP" id="MF_01877">
    <property type="entry name" value="16SrRNA_methyltr_I"/>
    <property type="match status" value="1"/>
</dbReference>
<evidence type="ECO:0000256" key="5">
    <source>
        <dbReference type="ARBA" id="ARBA00022691"/>
    </source>
</evidence>
<dbReference type="OrthoDB" id="9809084at2"/>
<dbReference type="SUPFAM" id="SSF53790">
    <property type="entry name" value="Tetrapyrrole methylase"/>
    <property type="match status" value="1"/>
</dbReference>
<dbReference type="Pfam" id="PF00590">
    <property type="entry name" value="TP_methylase"/>
    <property type="match status" value="1"/>
</dbReference>
<keyword evidence="2 6" id="KW-0698">rRNA processing</keyword>
<feature type="domain" description="RsmI HTH" evidence="8">
    <location>
        <begin position="241"/>
        <end position="283"/>
    </location>
</feature>
<feature type="domain" description="Tetrapyrrole methylase" evidence="7">
    <location>
        <begin position="14"/>
        <end position="215"/>
    </location>
</feature>
<evidence type="ECO:0000256" key="2">
    <source>
        <dbReference type="ARBA" id="ARBA00022552"/>
    </source>
</evidence>
<evidence type="ECO:0000256" key="1">
    <source>
        <dbReference type="ARBA" id="ARBA00022490"/>
    </source>
</evidence>
<comment type="similarity">
    <text evidence="6">Belongs to the methyltransferase superfamily. RsmI family.</text>
</comment>
<dbReference type="InterPro" id="IPR000878">
    <property type="entry name" value="4pyrrol_Mease"/>
</dbReference>
<dbReference type="EMBL" id="AQHZ01000030">
    <property type="protein sequence ID" value="ENO17300.1"/>
    <property type="molecule type" value="Genomic_DNA"/>
</dbReference>
<evidence type="ECO:0000259" key="7">
    <source>
        <dbReference type="Pfam" id="PF00590"/>
    </source>
</evidence>
<dbReference type="InterPro" id="IPR018063">
    <property type="entry name" value="SAM_MeTrfase_RsmI_CS"/>
</dbReference>
<organism evidence="9 10">
    <name type="scientific">Schaalia cardiffensis F0333</name>
    <dbReference type="NCBI Taxonomy" id="888050"/>
    <lineage>
        <taxon>Bacteria</taxon>
        <taxon>Bacillati</taxon>
        <taxon>Actinomycetota</taxon>
        <taxon>Actinomycetes</taxon>
        <taxon>Actinomycetales</taxon>
        <taxon>Actinomycetaceae</taxon>
        <taxon>Schaalia</taxon>
    </lineage>
</organism>